<reference evidence="1 2" key="1">
    <citation type="submission" date="2018-06" db="EMBL/GenBank/DDBJ databases">
        <title>Azoarcus communis strain SWub3 genome.</title>
        <authorList>
            <person name="Zorraquino Salvo V."/>
            <person name="Toubiana D."/>
            <person name="Blumwald E."/>
        </authorList>
    </citation>
    <scope>NUCLEOTIDE SEQUENCE [LARGE SCALE GENOMIC DNA]</scope>
    <source>
        <strain evidence="1 2">SWub3</strain>
    </source>
</reference>
<evidence type="ECO:0000313" key="2">
    <source>
        <dbReference type="Proteomes" id="UP000248259"/>
    </source>
</evidence>
<dbReference type="AlphaFoldDB" id="A0A323V2K3"/>
<evidence type="ECO:0000313" key="1">
    <source>
        <dbReference type="EMBL" id="PZA18250.1"/>
    </source>
</evidence>
<protein>
    <submittedName>
        <fullName evidence="1">GNAT family N-acetyltransferase</fullName>
    </submittedName>
</protein>
<dbReference type="SUPFAM" id="SSF55729">
    <property type="entry name" value="Acyl-CoA N-acyltransferases (Nat)"/>
    <property type="match status" value="1"/>
</dbReference>
<keyword evidence="1" id="KW-0808">Transferase</keyword>
<gene>
    <name evidence="1" type="ORF">DNK49_01570</name>
</gene>
<accession>A0A323V2K3</accession>
<name>A0A323V2K3_9RHOO</name>
<dbReference type="GO" id="GO:0016740">
    <property type="term" value="F:transferase activity"/>
    <property type="evidence" value="ECO:0007669"/>
    <property type="project" value="UniProtKB-KW"/>
</dbReference>
<dbReference type="Proteomes" id="UP000248259">
    <property type="component" value="Unassembled WGS sequence"/>
</dbReference>
<organism evidence="1 2">
    <name type="scientific">Parazoarcus communis SWub3 = DSM 12120</name>
    <dbReference type="NCBI Taxonomy" id="1121029"/>
    <lineage>
        <taxon>Bacteria</taxon>
        <taxon>Pseudomonadati</taxon>
        <taxon>Pseudomonadota</taxon>
        <taxon>Betaproteobacteria</taxon>
        <taxon>Rhodocyclales</taxon>
        <taxon>Zoogloeaceae</taxon>
        <taxon>Parazoarcus</taxon>
    </lineage>
</organism>
<dbReference type="Gene3D" id="3.40.630.30">
    <property type="match status" value="1"/>
</dbReference>
<sequence>MPQVLHRLIVPRTINENIQQLGWIDGVLFMLARLLNIISRGHIRLVRYYLVAQPIRPESPGTPPRAASAESTIQFCDRDAPEVQQFPRPAHVIAQRFAKGHRCLRSTHRSRFSGYIWLARDYYDEDEVRCRYRLADPASSVWDYDVYVAPEFRTGRTFARLWQHASQTLAQEGVQWSFSRISAFNAESLRAHARLGATPVSSVTFMQIGLVQLTITSRFPYIHIGFTASALPELTLLPPR</sequence>
<proteinExistence type="predicted"/>
<keyword evidence="2" id="KW-1185">Reference proteome</keyword>
<dbReference type="EMBL" id="QKOE01000001">
    <property type="protein sequence ID" value="PZA18250.1"/>
    <property type="molecule type" value="Genomic_DNA"/>
</dbReference>
<comment type="caution">
    <text evidence="1">The sequence shown here is derived from an EMBL/GenBank/DDBJ whole genome shotgun (WGS) entry which is preliminary data.</text>
</comment>
<dbReference type="InterPro" id="IPR016181">
    <property type="entry name" value="Acyl_CoA_acyltransferase"/>
</dbReference>